<evidence type="ECO:0000256" key="1">
    <source>
        <dbReference type="SAM" id="Phobius"/>
    </source>
</evidence>
<sequence>MKLFQMPTPSDGRMGYVEFARPLTVLGALGSVLVGIAPLIMGIAIFVGVSQIDIYSTLSSSLIQKRDPFLMIQALISWWSNALVEPKIGLLALGSVALYMTPSWADVKLSIPGLAISLAITLCLFLFVPGTEQIIPFIDDVFKELSTFLIVGVMFSLPVFSVALLSLVITKLIR</sequence>
<reference evidence="2" key="1">
    <citation type="submission" date="2023-01" db="EMBL/GenBank/DDBJ databases">
        <title>Vibrio sp. CB1-14 genome sequencing.</title>
        <authorList>
            <person name="Otstavnykh N."/>
            <person name="Isaeva M."/>
            <person name="Meleshko D."/>
        </authorList>
    </citation>
    <scope>NUCLEOTIDE SEQUENCE</scope>
    <source>
        <strain evidence="2">CB1-14</strain>
        <plasmid evidence="2">p1</plasmid>
    </source>
</reference>
<dbReference type="EMBL" id="CP115922">
    <property type="protein sequence ID" value="XCD19265.1"/>
    <property type="molecule type" value="Genomic_DNA"/>
</dbReference>
<keyword evidence="2" id="KW-0614">Plasmid</keyword>
<keyword evidence="1" id="KW-0812">Transmembrane</keyword>
<dbReference type="AlphaFoldDB" id="A0AAU8BSD0"/>
<protein>
    <submittedName>
        <fullName evidence="2">Uncharacterized protein</fullName>
    </submittedName>
</protein>
<feature type="transmembrane region" description="Helical" evidence="1">
    <location>
        <begin position="23"/>
        <end position="49"/>
    </location>
</feature>
<organism evidence="2">
    <name type="scientific">Vibrio chaetopteri</name>
    <dbReference type="NCBI Taxonomy" id="3016528"/>
    <lineage>
        <taxon>Bacteria</taxon>
        <taxon>Pseudomonadati</taxon>
        <taxon>Pseudomonadota</taxon>
        <taxon>Gammaproteobacteria</taxon>
        <taxon>Vibrionales</taxon>
        <taxon>Vibrionaceae</taxon>
        <taxon>Vibrio</taxon>
    </lineage>
</organism>
<keyword evidence="1" id="KW-0472">Membrane</keyword>
<dbReference type="KEGG" id="vck:PG915_24210"/>
<feature type="transmembrane region" description="Helical" evidence="1">
    <location>
        <begin position="148"/>
        <end position="169"/>
    </location>
</feature>
<keyword evidence="1" id="KW-1133">Transmembrane helix</keyword>
<evidence type="ECO:0000313" key="2">
    <source>
        <dbReference type="EMBL" id="XCD19265.1"/>
    </source>
</evidence>
<proteinExistence type="predicted"/>
<gene>
    <name evidence="2" type="ORF">PG915_24210</name>
</gene>
<dbReference type="RefSeq" id="WP_353500383.1">
    <property type="nucleotide sequence ID" value="NZ_CP115922.1"/>
</dbReference>
<accession>A0AAU8BSD0</accession>
<feature type="transmembrane region" description="Helical" evidence="1">
    <location>
        <begin position="111"/>
        <end position="128"/>
    </location>
</feature>
<geneLocation type="plasmid" evidence="2">
    <name>p1</name>
</geneLocation>
<name>A0AAU8BSD0_9VIBR</name>